<keyword evidence="6" id="KW-1185">Reference proteome</keyword>
<evidence type="ECO:0000256" key="1">
    <source>
        <dbReference type="ARBA" id="ARBA00001946"/>
    </source>
</evidence>
<reference evidence="5 6" key="1">
    <citation type="journal article" date="2015" name="Genome Announc.">
        <title>Complete Genome Sequence of Sedimenticola thiotaurini Strain SIP-G1, a Polyphosphate- and Polyhydroxyalkanoate-Accumulating Sulfur-Oxidizing Gammaproteobacterium Isolated from Salt Marsh Sediments.</title>
        <authorList>
            <person name="Flood B.E."/>
            <person name="Jones D.S."/>
            <person name="Bailey J.V."/>
        </authorList>
    </citation>
    <scope>NUCLEOTIDE SEQUENCE [LARGE SCALE GENOMIC DNA]</scope>
    <source>
        <strain evidence="5 6">SIP-G1</strain>
    </source>
</reference>
<dbReference type="SUPFAM" id="SSF55073">
    <property type="entry name" value="Nucleotide cyclase"/>
    <property type="match status" value="1"/>
</dbReference>
<dbReference type="GO" id="GO:0005886">
    <property type="term" value="C:plasma membrane"/>
    <property type="evidence" value="ECO:0007669"/>
    <property type="project" value="TreeGrafter"/>
</dbReference>
<dbReference type="AlphaFoldDB" id="A0A0F7K1X7"/>
<gene>
    <name evidence="5" type="ORF">AAY24_11955</name>
</gene>
<dbReference type="GO" id="GO:1902201">
    <property type="term" value="P:negative regulation of bacterial-type flagellum-dependent cell motility"/>
    <property type="evidence" value="ECO:0007669"/>
    <property type="project" value="TreeGrafter"/>
</dbReference>
<evidence type="ECO:0000256" key="3">
    <source>
        <dbReference type="ARBA" id="ARBA00034247"/>
    </source>
</evidence>
<dbReference type="Proteomes" id="UP000034410">
    <property type="component" value="Chromosome"/>
</dbReference>
<dbReference type="KEGG" id="seds:AAY24_11955"/>
<dbReference type="InterPro" id="IPR050469">
    <property type="entry name" value="Diguanylate_Cyclase"/>
</dbReference>
<dbReference type="InterPro" id="IPR043128">
    <property type="entry name" value="Rev_trsase/Diguanyl_cyclase"/>
</dbReference>
<name>A0A0F7K1X7_9GAMM</name>
<dbReference type="Gene3D" id="3.30.70.270">
    <property type="match status" value="1"/>
</dbReference>
<evidence type="ECO:0000313" key="6">
    <source>
        <dbReference type="Proteomes" id="UP000034410"/>
    </source>
</evidence>
<comment type="cofactor">
    <cofactor evidence="1">
        <name>Mg(2+)</name>
        <dbReference type="ChEBI" id="CHEBI:18420"/>
    </cofactor>
</comment>
<dbReference type="EMBL" id="CP011412">
    <property type="protein sequence ID" value="AKH20943.1"/>
    <property type="molecule type" value="Genomic_DNA"/>
</dbReference>
<dbReference type="CDD" id="cd01949">
    <property type="entry name" value="GGDEF"/>
    <property type="match status" value="1"/>
</dbReference>
<sequence>MREQENKKPRCPVDAPSCEHIDNLLALQDEVISLKELVLTDPLTRLFNFRHFSQALEQELERTHRTAQPTALIMLDLDHFKRVNDTWGHDVGNQVLCHVAGLMLTLLRKIDIPCRYGGEEFALILPGTPLPRAINAARRLRTAIKETPVMVSEKPLYVTASMGVSVYQRSSNLSAEAFVRQVDELLYAAKSQGRNRVVHPDLETMRPAGQVSADEKAALYGLDSPGG</sequence>
<dbReference type="NCBIfam" id="TIGR00254">
    <property type="entry name" value="GGDEF"/>
    <property type="match status" value="1"/>
</dbReference>
<evidence type="ECO:0000256" key="2">
    <source>
        <dbReference type="ARBA" id="ARBA00012528"/>
    </source>
</evidence>
<evidence type="ECO:0000259" key="4">
    <source>
        <dbReference type="PROSITE" id="PS50887"/>
    </source>
</evidence>
<dbReference type="PANTHER" id="PTHR45138">
    <property type="entry name" value="REGULATORY COMPONENTS OF SENSORY TRANSDUCTION SYSTEM"/>
    <property type="match status" value="1"/>
</dbReference>
<accession>A0A0F7K1X7</accession>
<dbReference type="FunFam" id="3.30.70.270:FF:000001">
    <property type="entry name" value="Diguanylate cyclase domain protein"/>
    <property type="match status" value="1"/>
</dbReference>
<evidence type="ECO:0000313" key="5">
    <source>
        <dbReference type="EMBL" id="AKH20943.1"/>
    </source>
</evidence>
<dbReference type="EC" id="2.7.7.65" evidence="2"/>
<dbReference type="RefSeq" id="WP_046859872.1">
    <property type="nucleotide sequence ID" value="NZ_CP011412.1"/>
</dbReference>
<comment type="catalytic activity">
    <reaction evidence="3">
        <text>2 GTP = 3',3'-c-di-GMP + 2 diphosphate</text>
        <dbReference type="Rhea" id="RHEA:24898"/>
        <dbReference type="ChEBI" id="CHEBI:33019"/>
        <dbReference type="ChEBI" id="CHEBI:37565"/>
        <dbReference type="ChEBI" id="CHEBI:58805"/>
        <dbReference type="EC" id="2.7.7.65"/>
    </reaction>
</comment>
<dbReference type="PROSITE" id="PS50887">
    <property type="entry name" value="GGDEF"/>
    <property type="match status" value="1"/>
</dbReference>
<feature type="domain" description="GGDEF" evidence="4">
    <location>
        <begin position="68"/>
        <end position="202"/>
    </location>
</feature>
<dbReference type="OrthoDB" id="9812260at2"/>
<dbReference type="InterPro" id="IPR000160">
    <property type="entry name" value="GGDEF_dom"/>
</dbReference>
<dbReference type="InterPro" id="IPR029787">
    <property type="entry name" value="Nucleotide_cyclase"/>
</dbReference>
<dbReference type="PANTHER" id="PTHR45138:SF9">
    <property type="entry name" value="DIGUANYLATE CYCLASE DGCM-RELATED"/>
    <property type="match status" value="1"/>
</dbReference>
<organism evidence="5 6">
    <name type="scientific">Sedimenticola thiotaurini</name>
    <dbReference type="NCBI Taxonomy" id="1543721"/>
    <lineage>
        <taxon>Bacteria</taxon>
        <taxon>Pseudomonadati</taxon>
        <taxon>Pseudomonadota</taxon>
        <taxon>Gammaproteobacteria</taxon>
        <taxon>Chromatiales</taxon>
        <taxon>Sedimenticolaceae</taxon>
        <taxon>Sedimenticola</taxon>
    </lineage>
</organism>
<proteinExistence type="predicted"/>
<dbReference type="GO" id="GO:0052621">
    <property type="term" value="F:diguanylate cyclase activity"/>
    <property type="evidence" value="ECO:0007669"/>
    <property type="project" value="UniProtKB-EC"/>
</dbReference>
<dbReference type="SMART" id="SM00267">
    <property type="entry name" value="GGDEF"/>
    <property type="match status" value="1"/>
</dbReference>
<protein>
    <recommendedName>
        <fullName evidence="2">diguanylate cyclase</fullName>
        <ecNumber evidence="2">2.7.7.65</ecNumber>
    </recommendedName>
</protein>
<dbReference type="Pfam" id="PF00990">
    <property type="entry name" value="GGDEF"/>
    <property type="match status" value="1"/>
</dbReference>
<dbReference type="GO" id="GO:0043709">
    <property type="term" value="P:cell adhesion involved in single-species biofilm formation"/>
    <property type="evidence" value="ECO:0007669"/>
    <property type="project" value="TreeGrafter"/>
</dbReference>